<evidence type="ECO:0000256" key="4">
    <source>
        <dbReference type="SAM" id="MobiDB-lite"/>
    </source>
</evidence>
<protein>
    <submittedName>
        <fullName evidence="5">Integration host factor subunit beta</fullName>
    </submittedName>
</protein>
<proteinExistence type="inferred from homology"/>
<gene>
    <name evidence="5" type="ORF">E4191_22990</name>
</gene>
<reference evidence="6" key="1">
    <citation type="submission" date="2019-05" db="EMBL/GenBank/DDBJ databases">
        <title>Tamlana fucoidanivorans sp. nov., isolated from the surface of algae collected from Fujian province in China.</title>
        <authorList>
            <person name="Li J."/>
        </authorList>
    </citation>
    <scope>NUCLEOTIDE SEQUENCE [LARGE SCALE GENOMIC DNA]</scope>
    <source>
        <strain evidence="6">2251</strain>
        <plasmid evidence="6">unnamed1</plasmid>
    </source>
</reference>
<dbReference type="GO" id="GO:0005829">
    <property type="term" value="C:cytosol"/>
    <property type="evidence" value="ECO:0007669"/>
    <property type="project" value="TreeGrafter"/>
</dbReference>
<dbReference type="SMART" id="SM00411">
    <property type="entry name" value="BHL"/>
    <property type="match status" value="1"/>
</dbReference>
<dbReference type="PANTHER" id="PTHR33175">
    <property type="entry name" value="DNA-BINDING PROTEIN HU"/>
    <property type="match status" value="1"/>
</dbReference>
<dbReference type="InterPro" id="IPR010992">
    <property type="entry name" value="IHF-like_DNA-bd_dom_sf"/>
</dbReference>
<dbReference type="Pfam" id="PF00216">
    <property type="entry name" value="Bac_DNA_binding"/>
    <property type="match status" value="1"/>
</dbReference>
<dbReference type="Gene3D" id="4.10.520.10">
    <property type="entry name" value="IHF-like DNA-binding proteins"/>
    <property type="match status" value="1"/>
</dbReference>
<name>A0A4Y5SVU2_9RHOB</name>
<dbReference type="GO" id="GO:0003677">
    <property type="term" value="F:DNA binding"/>
    <property type="evidence" value="ECO:0007669"/>
    <property type="project" value="UniProtKB-KW"/>
</dbReference>
<dbReference type="InterPro" id="IPR000119">
    <property type="entry name" value="Hist_DNA-bd"/>
</dbReference>
<sequence length="69" mass="7780">MTSIFNPITNNLAHGKRVESRGFGSFTSKIRNPRIGRDPRNGGAVQVETKQVPTFRAWKQLLTRLNPES</sequence>
<dbReference type="PRINTS" id="PR01727">
    <property type="entry name" value="DNABINDINGHU"/>
</dbReference>
<dbReference type="GO" id="GO:0030527">
    <property type="term" value="F:structural constituent of chromatin"/>
    <property type="evidence" value="ECO:0007669"/>
    <property type="project" value="InterPro"/>
</dbReference>
<dbReference type="EMBL" id="CP040765">
    <property type="protein sequence ID" value="QDA36916.1"/>
    <property type="molecule type" value="Genomic_DNA"/>
</dbReference>
<feature type="region of interest" description="Disordered" evidence="4">
    <location>
        <begin position="22"/>
        <end position="45"/>
    </location>
</feature>
<keyword evidence="2" id="KW-0238">DNA-binding</keyword>
<dbReference type="PANTHER" id="PTHR33175:SF5">
    <property type="entry name" value="INTEGRATION HOST FACTOR SUBUNIT BETA"/>
    <property type="match status" value="1"/>
</dbReference>
<comment type="similarity">
    <text evidence="1 3">Belongs to the bacterial histone-like protein family.</text>
</comment>
<evidence type="ECO:0000313" key="5">
    <source>
        <dbReference type="EMBL" id="QDA36916.1"/>
    </source>
</evidence>
<accession>A0A4Y5SVU2</accession>
<keyword evidence="5" id="KW-0614">Plasmid</keyword>
<dbReference type="SUPFAM" id="SSF47729">
    <property type="entry name" value="IHF-like DNA-binding proteins"/>
    <property type="match status" value="1"/>
</dbReference>
<dbReference type="KEGG" id="plia:E4191_22990"/>
<organism evidence="5 6">
    <name type="scientific">Paracoccus liaowanqingii</name>
    <dbReference type="NCBI Taxonomy" id="2560053"/>
    <lineage>
        <taxon>Bacteria</taxon>
        <taxon>Pseudomonadati</taxon>
        <taxon>Pseudomonadota</taxon>
        <taxon>Alphaproteobacteria</taxon>
        <taxon>Rhodobacterales</taxon>
        <taxon>Paracoccaceae</taxon>
        <taxon>Paracoccus</taxon>
    </lineage>
</organism>
<evidence type="ECO:0000256" key="2">
    <source>
        <dbReference type="ARBA" id="ARBA00023125"/>
    </source>
</evidence>
<dbReference type="Proteomes" id="UP000296374">
    <property type="component" value="Plasmid unnamed1"/>
</dbReference>
<evidence type="ECO:0000256" key="1">
    <source>
        <dbReference type="ARBA" id="ARBA00010529"/>
    </source>
</evidence>
<geneLocation type="plasmid" evidence="5 6">
    <name>unnamed1</name>
</geneLocation>
<evidence type="ECO:0000313" key="6">
    <source>
        <dbReference type="Proteomes" id="UP000296374"/>
    </source>
</evidence>
<dbReference type="RefSeq" id="WP_139616596.1">
    <property type="nucleotide sequence ID" value="NZ_CP040765.1"/>
</dbReference>
<dbReference type="AlphaFoldDB" id="A0A4Y5SVU2"/>
<evidence type="ECO:0000256" key="3">
    <source>
        <dbReference type="RuleBase" id="RU003939"/>
    </source>
</evidence>